<proteinExistence type="predicted"/>
<dbReference type="HOGENOM" id="CLU_2424995_0_0_5"/>
<name>A8GQ97_RICAH</name>
<evidence type="ECO:0000313" key="1">
    <source>
        <dbReference type="EMBL" id="ABV75572.1"/>
    </source>
</evidence>
<dbReference type="AlphaFoldDB" id="A8GQ97"/>
<organism evidence="1 2">
    <name type="scientific">Rickettsia akari (strain Hartford)</name>
    <dbReference type="NCBI Taxonomy" id="293614"/>
    <lineage>
        <taxon>Bacteria</taxon>
        <taxon>Pseudomonadati</taxon>
        <taxon>Pseudomonadota</taxon>
        <taxon>Alphaproteobacteria</taxon>
        <taxon>Rickettsiales</taxon>
        <taxon>Rickettsiaceae</taxon>
        <taxon>Rickettsieae</taxon>
        <taxon>Rickettsia</taxon>
        <taxon>spotted fever group</taxon>
    </lineage>
</organism>
<dbReference type="KEGG" id="rak:A1C_06745"/>
<keyword evidence="2" id="KW-1185">Reference proteome</keyword>
<dbReference type="Proteomes" id="UP000006830">
    <property type="component" value="Chromosome"/>
</dbReference>
<dbReference type="EMBL" id="CP000847">
    <property type="protein sequence ID" value="ABV75572.1"/>
    <property type="molecule type" value="Genomic_DNA"/>
</dbReference>
<protein>
    <submittedName>
        <fullName evidence="1">Succinyl-diaminopimelate desuccinylase</fullName>
    </submittedName>
</protein>
<gene>
    <name evidence="1" type="ordered locus">A1C_06745</name>
</gene>
<evidence type="ECO:0000313" key="2">
    <source>
        <dbReference type="Proteomes" id="UP000006830"/>
    </source>
</evidence>
<reference evidence="1" key="1">
    <citation type="submission" date="2007-09" db="EMBL/GenBank/DDBJ databases">
        <title>Complete Genome Sequence of Rickettsia akari.</title>
        <authorList>
            <person name="Madan A."/>
            <person name="Fahey J."/>
            <person name="Helton E."/>
            <person name="Ketteman M."/>
            <person name="Madan A."/>
            <person name="Rodrigues S."/>
            <person name="Sanchez A."/>
            <person name="Whiting M."/>
            <person name="Dasch G."/>
            <person name="Eremeeva M."/>
        </authorList>
    </citation>
    <scope>NUCLEOTIDE SEQUENCE</scope>
    <source>
        <strain evidence="1">Hartford</strain>
    </source>
</reference>
<sequence>MKLNNYKIREMVRMKGLEPPRLAAQEPKSCMSTSFITSAYGNVVTVSHCCVDRFLCLSYANCIAIVRPQSQEFVIIFEIAAQPTAARNDIF</sequence>
<accession>A8GQ97</accession>